<reference evidence="1 2" key="2">
    <citation type="submission" date="2018-11" db="EMBL/GenBank/DDBJ databases">
        <authorList>
            <consortium name="Pathogen Informatics"/>
        </authorList>
    </citation>
    <scope>NUCLEOTIDE SEQUENCE [LARGE SCALE GENOMIC DNA]</scope>
    <source>
        <strain evidence="1 2">NST_G2</strain>
    </source>
</reference>
<proteinExistence type="predicted"/>
<reference evidence="3" key="1">
    <citation type="submission" date="2016-06" db="UniProtKB">
        <authorList>
            <consortium name="WormBaseParasite"/>
        </authorList>
    </citation>
    <scope>IDENTIFICATION</scope>
</reference>
<sequence length="84" mass="9729">MLFCLYTYLPYGCRRGLRIRAKAHRDDKVLLPIGERPITIVNIDYPNLRDNELMAKFVERWTAAQLCGQFEARAPKRLDMGMAG</sequence>
<evidence type="ECO:0000313" key="2">
    <source>
        <dbReference type="Proteomes" id="UP000275846"/>
    </source>
</evidence>
<dbReference type="AlphaFoldDB" id="A0A183S8M9"/>
<gene>
    <name evidence="1" type="ORF">SSLN_LOCUS577</name>
</gene>
<keyword evidence="2" id="KW-1185">Reference proteome</keyword>
<accession>A0A183S8M9</accession>
<organism evidence="3">
    <name type="scientific">Schistocephalus solidus</name>
    <name type="common">Tapeworm</name>
    <dbReference type="NCBI Taxonomy" id="70667"/>
    <lineage>
        <taxon>Eukaryota</taxon>
        <taxon>Metazoa</taxon>
        <taxon>Spiralia</taxon>
        <taxon>Lophotrochozoa</taxon>
        <taxon>Platyhelminthes</taxon>
        <taxon>Cestoda</taxon>
        <taxon>Eucestoda</taxon>
        <taxon>Diphyllobothriidea</taxon>
        <taxon>Diphyllobothriidae</taxon>
        <taxon>Schistocephalus</taxon>
    </lineage>
</organism>
<dbReference type="EMBL" id="UYSU01000465">
    <property type="protein sequence ID" value="VDL85833.1"/>
    <property type="molecule type" value="Genomic_DNA"/>
</dbReference>
<name>A0A183S8M9_SCHSO</name>
<protein>
    <submittedName>
        <fullName evidence="3">MOSC domain-containing protein</fullName>
    </submittedName>
</protein>
<evidence type="ECO:0000313" key="1">
    <source>
        <dbReference type="EMBL" id="VDL85833.1"/>
    </source>
</evidence>
<dbReference type="WBParaSite" id="SSLN_0000060201-mRNA-1">
    <property type="protein sequence ID" value="SSLN_0000060201-mRNA-1"/>
    <property type="gene ID" value="SSLN_0000060201"/>
</dbReference>
<dbReference type="Proteomes" id="UP000275846">
    <property type="component" value="Unassembled WGS sequence"/>
</dbReference>
<evidence type="ECO:0000313" key="3">
    <source>
        <dbReference type="WBParaSite" id="SSLN_0000060201-mRNA-1"/>
    </source>
</evidence>